<dbReference type="Proteomes" id="UP001190700">
    <property type="component" value="Unassembled WGS sequence"/>
</dbReference>
<comment type="caution">
    <text evidence="1">The sequence shown here is derived from an EMBL/GenBank/DDBJ whole genome shotgun (WGS) entry which is preliminary data.</text>
</comment>
<keyword evidence="2" id="KW-1185">Reference proteome</keyword>
<evidence type="ECO:0000313" key="2">
    <source>
        <dbReference type="Proteomes" id="UP001190700"/>
    </source>
</evidence>
<dbReference type="AlphaFoldDB" id="A0AAE0GLH6"/>
<feature type="non-terminal residue" evidence="1">
    <location>
        <position position="1"/>
    </location>
</feature>
<name>A0AAE0GLH6_9CHLO</name>
<dbReference type="EMBL" id="LGRX02004394">
    <property type="protein sequence ID" value="KAK3280439.1"/>
    <property type="molecule type" value="Genomic_DNA"/>
</dbReference>
<sequence length="143" mass="16019">RALYGARYSKAYGATAGPIEPSYAEKAQAYIQQRSTWIMQAVQNVIPDSDMWELLQPLYKEMEAGLRAVWDLHTLSRAFEVPPEIIRCHVGALCSDASVELVDDSYVNVTHVASWVFPGFRLCGHERVWSCKVVPFDGINGLS</sequence>
<reference evidence="1 2" key="1">
    <citation type="journal article" date="2015" name="Genome Biol. Evol.">
        <title>Comparative Genomics of a Bacterivorous Green Alga Reveals Evolutionary Causalities and Consequences of Phago-Mixotrophic Mode of Nutrition.</title>
        <authorList>
            <person name="Burns J.A."/>
            <person name="Paasch A."/>
            <person name="Narechania A."/>
            <person name="Kim E."/>
        </authorList>
    </citation>
    <scope>NUCLEOTIDE SEQUENCE [LARGE SCALE GENOMIC DNA]</scope>
    <source>
        <strain evidence="1 2">PLY_AMNH</strain>
    </source>
</reference>
<gene>
    <name evidence="1" type="ORF">CYMTET_11719</name>
</gene>
<evidence type="ECO:0000313" key="1">
    <source>
        <dbReference type="EMBL" id="KAK3280439.1"/>
    </source>
</evidence>
<proteinExistence type="predicted"/>
<organism evidence="1 2">
    <name type="scientific">Cymbomonas tetramitiformis</name>
    <dbReference type="NCBI Taxonomy" id="36881"/>
    <lineage>
        <taxon>Eukaryota</taxon>
        <taxon>Viridiplantae</taxon>
        <taxon>Chlorophyta</taxon>
        <taxon>Pyramimonadophyceae</taxon>
        <taxon>Pyramimonadales</taxon>
        <taxon>Pyramimonadaceae</taxon>
        <taxon>Cymbomonas</taxon>
    </lineage>
</organism>
<accession>A0AAE0GLH6</accession>
<protein>
    <submittedName>
        <fullName evidence="1">Uncharacterized protein</fullName>
    </submittedName>
</protein>